<dbReference type="Proteomes" id="UP001163387">
    <property type="component" value="Chromosome"/>
</dbReference>
<dbReference type="RefSeq" id="WP_281748963.1">
    <property type="nucleotide sequence ID" value="NZ_AP026933.1"/>
</dbReference>
<evidence type="ECO:0000259" key="1">
    <source>
        <dbReference type="Pfam" id="PF23343"/>
    </source>
</evidence>
<evidence type="ECO:0000313" key="3">
    <source>
        <dbReference type="Proteomes" id="UP001163387"/>
    </source>
</evidence>
<dbReference type="EMBL" id="AP026933">
    <property type="protein sequence ID" value="BDT02695.1"/>
    <property type="molecule type" value="Genomic_DNA"/>
</dbReference>
<evidence type="ECO:0000313" key="2">
    <source>
        <dbReference type="EMBL" id="BDT02695.1"/>
    </source>
</evidence>
<accession>A0ABM8BSE5</accession>
<gene>
    <name evidence="2" type="ORF">SHM_03410</name>
</gene>
<organism evidence="2 3">
    <name type="scientific">Spiroplasma ixodetis</name>
    <dbReference type="NCBI Taxonomy" id="2141"/>
    <lineage>
        <taxon>Bacteria</taxon>
        <taxon>Bacillati</taxon>
        <taxon>Mycoplasmatota</taxon>
        <taxon>Mollicutes</taxon>
        <taxon>Entomoplasmatales</taxon>
        <taxon>Spiroplasmataceae</taxon>
        <taxon>Spiroplasma</taxon>
    </lineage>
</organism>
<sequence>MLHAESYYVKSVFYGNYVKEIFLPLSMINFNKRNTCGIKNTGKNEKKLTHNNIRAKSNFIRKIYHNFADCKKLSFLTLTYQINENNVKKCKKDLAKFFRNIKSWLLTNKNKSLKYVYTYEYQDRGAVHFHILMNAQIPNKIILKNWTHGINKNLKVRKGTNEFVAKYLGKYITKSLDNMKSLNQYDLNLKSYQFSYNCSNPRIQKSISYLTINQLLGMATLFRTIFW</sequence>
<proteinExistence type="predicted"/>
<protein>
    <recommendedName>
        <fullName evidence="1">Replication-associated protein ORF2/G2P domain-containing protein</fullName>
    </recommendedName>
</protein>
<reference evidence="2 3" key="1">
    <citation type="journal article" date="2022" name="Front. Microbiol.">
        <title>Male-killing mechanisms vary between Spiroplasma species.</title>
        <authorList>
            <person name="Arai H."/>
            <person name="Inoue M."/>
            <person name="Kageyama D."/>
        </authorList>
    </citation>
    <scope>NUCLEOTIDE SEQUENCE [LARGE SCALE GENOMIC DNA]</scope>
    <source>
        <strain evidence="3">sHm</strain>
    </source>
</reference>
<dbReference type="InterPro" id="IPR056906">
    <property type="entry name" value="ORF2/G2P_dom"/>
</dbReference>
<dbReference type="Pfam" id="PF23343">
    <property type="entry name" value="REP_ORF2-G2P"/>
    <property type="match status" value="1"/>
</dbReference>
<keyword evidence="3" id="KW-1185">Reference proteome</keyword>
<name>A0ABM8BSE5_9MOLU</name>
<feature type="domain" description="Replication-associated protein ORF2/G2P" evidence="1">
    <location>
        <begin position="74"/>
        <end position="174"/>
    </location>
</feature>